<dbReference type="Pfam" id="PF01370">
    <property type="entry name" value="Epimerase"/>
    <property type="match status" value="1"/>
</dbReference>
<feature type="domain" description="NAD-dependent epimerase/dehydratase" evidence="2">
    <location>
        <begin position="3"/>
        <end position="37"/>
    </location>
</feature>
<sequence length="48" mass="4676">MNVLILGATGFIGSAVAARLVADGHAVSGPGRRENGPMSAGCVPISPT</sequence>
<reference evidence="3 4" key="1">
    <citation type="submission" date="2020-08" db="EMBL/GenBank/DDBJ databases">
        <title>Genomic Encyclopedia of Type Strains, Phase IV (KMG-V): Genome sequencing to study the core and pangenomes of soil and plant-associated prokaryotes.</title>
        <authorList>
            <person name="Whitman W."/>
        </authorList>
    </citation>
    <scope>NUCLEOTIDE SEQUENCE [LARGE SCALE GENOMIC DNA]</scope>
    <source>
        <strain evidence="3 4">SEMIA 4087</strain>
    </source>
</reference>
<protein>
    <submittedName>
        <fullName evidence="3">Uncharacterized protein YbjT (DUF2867 family)</fullName>
    </submittedName>
</protein>
<evidence type="ECO:0000256" key="1">
    <source>
        <dbReference type="SAM" id="MobiDB-lite"/>
    </source>
</evidence>
<dbReference type="InterPro" id="IPR036291">
    <property type="entry name" value="NAD(P)-bd_dom_sf"/>
</dbReference>
<gene>
    <name evidence="3" type="ORF">GGD56_002822</name>
</gene>
<dbReference type="SUPFAM" id="SSF51735">
    <property type="entry name" value="NAD(P)-binding Rossmann-fold domains"/>
    <property type="match status" value="1"/>
</dbReference>
<accession>A0ABR6IMP6</accession>
<dbReference type="InterPro" id="IPR001509">
    <property type="entry name" value="Epimerase_deHydtase"/>
</dbReference>
<keyword evidence="4" id="KW-1185">Reference proteome</keyword>
<name>A0ABR6IMP6_9HYPH</name>
<feature type="region of interest" description="Disordered" evidence="1">
    <location>
        <begin position="26"/>
        <end position="48"/>
    </location>
</feature>
<evidence type="ECO:0000313" key="4">
    <source>
        <dbReference type="Proteomes" id="UP000551353"/>
    </source>
</evidence>
<organism evidence="3 4">
    <name type="scientific">Rhizobium mongolense</name>
    <dbReference type="NCBI Taxonomy" id="57676"/>
    <lineage>
        <taxon>Bacteria</taxon>
        <taxon>Pseudomonadati</taxon>
        <taxon>Pseudomonadota</taxon>
        <taxon>Alphaproteobacteria</taxon>
        <taxon>Hyphomicrobiales</taxon>
        <taxon>Rhizobiaceae</taxon>
        <taxon>Rhizobium/Agrobacterium group</taxon>
        <taxon>Rhizobium</taxon>
    </lineage>
</organism>
<evidence type="ECO:0000313" key="3">
    <source>
        <dbReference type="EMBL" id="MBB4228980.1"/>
    </source>
</evidence>
<dbReference type="Proteomes" id="UP000551353">
    <property type="component" value="Unassembled WGS sequence"/>
</dbReference>
<evidence type="ECO:0000259" key="2">
    <source>
        <dbReference type="Pfam" id="PF01370"/>
    </source>
</evidence>
<dbReference type="EMBL" id="JACIFX010000003">
    <property type="protein sequence ID" value="MBB4228980.1"/>
    <property type="molecule type" value="Genomic_DNA"/>
</dbReference>
<dbReference type="Gene3D" id="3.40.50.720">
    <property type="entry name" value="NAD(P)-binding Rossmann-like Domain"/>
    <property type="match status" value="1"/>
</dbReference>
<proteinExistence type="predicted"/>
<comment type="caution">
    <text evidence="3">The sequence shown here is derived from an EMBL/GenBank/DDBJ whole genome shotgun (WGS) entry which is preliminary data.</text>
</comment>